<evidence type="ECO:0000313" key="2">
    <source>
        <dbReference type="EMBL" id="KAF3696111.1"/>
    </source>
</evidence>
<dbReference type="Proteomes" id="UP000503349">
    <property type="component" value="Chromosome 11"/>
</dbReference>
<organism evidence="1 3">
    <name type="scientific">Channa argus</name>
    <name type="common">Northern snakehead</name>
    <name type="synonym">Ophicephalus argus</name>
    <dbReference type="NCBI Taxonomy" id="215402"/>
    <lineage>
        <taxon>Eukaryota</taxon>
        <taxon>Metazoa</taxon>
        <taxon>Chordata</taxon>
        <taxon>Craniata</taxon>
        <taxon>Vertebrata</taxon>
        <taxon>Euteleostomi</taxon>
        <taxon>Actinopterygii</taxon>
        <taxon>Neopterygii</taxon>
        <taxon>Teleostei</taxon>
        <taxon>Neoteleostei</taxon>
        <taxon>Acanthomorphata</taxon>
        <taxon>Anabantaria</taxon>
        <taxon>Anabantiformes</taxon>
        <taxon>Channoidei</taxon>
        <taxon>Channidae</taxon>
        <taxon>Channa</taxon>
    </lineage>
</organism>
<keyword evidence="3" id="KW-1185">Reference proteome</keyword>
<gene>
    <name evidence="1" type="ORF">EXN66_Car011785</name>
    <name evidence="2" type="ORF">EXN66_Car011787</name>
</gene>
<dbReference type="AlphaFoldDB" id="A0A6G1Q0V9"/>
<reference evidence="1 3" key="1">
    <citation type="submission" date="2019-02" db="EMBL/GenBank/DDBJ databases">
        <title>Opniocepnalus argus genome.</title>
        <authorList>
            <person name="Zhou C."/>
            <person name="Xiao S."/>
        </authorList>
    </citation>
    <scope>NUCLEOTIDE SEQUENCE [LARGE SCALE GENOMIC DNA]</scope>
    <source>
        <strain evidence="1">OARG1902GOOAL</strain>
        <tissue evidence="1">Muscle</tissue>
    </source>
</reference>
<accession>A0A6G1Q0V9</accession>
<dbReference type="EMBL" id="CM015722">
    <property type="protein sequence ID" value="KAF3696109.1"/>
    <property type="molecule type" value="Genomic_DNA"/>
</dbReference>
<name>A0A6G1Q0V9_CHAAH</name>
<dbReference type="EMBL" id="CM015722">
    <property type="protein sequence ID" value="KAF3696111.1"/>
    <property type="molecule type" value="Genomic_DNA"/>
</dbReference>
<protein>
    <submittedName>
        <fullName evidence="1">Piwi-like protein 2</fullName>
    </submittedName>
</protein>
<evidence type="ECO:0000313" key="3">
    <source>
        <dbReference type="Proteomes" id="UP000503349"/>
    </source>
</evidence>
<sequence length="71" mass="7929">MLLVPELSFMTGIPEKMRKDFIAMKVNIQDLPFVLELARHHSCSSTMQGCPQTGFPVWSVPALGTSHPAFR</sequence>
<evidence type="ECO:0000313" key="1">
    <source>
        <dbReference type="EMBL" id="KAF3696109.1"/>
    </source>
</evidence>
<reference evidence="3" key="2">
    <citation type="submission" date="2019-02" db="EMBL/GenBank/DDBJ databases">
        <title>Opniocepnalus argus Var Kimnra genome.</title>
        <authorList>
            <person name="Zhou C."/>
            <person name="Xiao S."/>
        </authorList>
    </citation>
    <scope>NUCLEOTIDE SEQUENCE [LARGE SCALE GENOMIC DNA]</scope>
</reference>
<proteinExistence type="predicted"/>